<evidence type="ECO:0000256" key="3">
    <source>
        <dbReference type="ARBA" id="ARBA00022692"/>
    </source>
</evidence>
<sequence>MRVYRELITTVLSAANSSVRKKQRHPRTFKMGDCFSCCGSSDRIEPSSPDAKANFKGPVKGRSCTDGSFLALFLFVLISLFGLVIYCSINGNVNRLFYGFDQCGNICGFKNEKPSDSRFCTGADMTNKPYLKIDAPVYKFADLKHVKRECVSNCSDTVDFREFMHRCIPKGDETTLNIILSNSSIGSLFQEVTQDLQHTKWDIINLCIFAFITSLVIVFLIRFVAGIVVWFVLIAVVVVSFSASIFLWITWKQKSNYEIKDQIVQRDVNTYFAFALIATISTVIILLIIVAMRNRIALVVQLFKESGKAIQSMPLLLVQPMVTFIFLCVMIVTWSYFAVLIQGSGFLAIEPESHNVYYKKDQLMKFARVYNLLVLLWVIEFIIACQHMIIAGAVATWFFTRNKNNVSSPISTSVGYLFNYHLGSVALGSFIITVIQIIRAILDFIDESLKDSKNEIAQALYKMFKCLFSCIQQFVQYLTRNAYIEVAIYGDNFCRSGQLAFKNITSNVLRVAAINSVGDFVLFLGKVLVVTSTVLLGFKILENKPGVLHLWVPLSVAGIFAYFVAHCFISVYEMVIDTIFMCFCEDCNLNDGVTQEYFMSKELMDFVESSQKVLRIGDGAAN</sequence>
<feature type="transmembrane region" description="Helical" evidence="6">
    <location>
        <begin position="370"/>
        <end position="400"/>
    </location>
</feature>
<feature type="transmembrane region" description="Helical" evidence="6">
    <location>
        <begin position="69"/>
        <end position="89"/>
    </location>
</feature>
<feature type="transmembrane region" description="Helical" evidence="6">
    <location>
        <begin position="550"/>
        <end position="572"/>
    </location>
</feature>
<feature type="transmembrane region" description="Helical" evidence="6">
    <location>
        <begin position="227"/>
        <end position="249"/>
    </location>
</feature>
<evidence type="ECO:0000256" key="5">
    <source>
        <dbReference type="ARBA" id="ARBA00023136"/>
    </source>
</evidence>
<feature type="transmembrane region" description="Helical" evidence="6">
    <location>
        <begin position="520"/>
        <end position="538"/>
    </location>
</feature>
<feature type="transmembrane region" description="Helical" evidence="6">
    <location>
        <begin position="321"/>
        <end position="349"/>
    </location>
</feature>
<reference evidence="7 8" key="1">
    <citation type="submission" date="2019-08" db="EMBL/GenBank/DDBJ databases">
        <authorList>
            <person name="Alioto T."/>
            <person name="Alioto T."/>
            <person name="Gomez Garrido J."/>
        </authorList>
    </citation>
    <scope>NUCLEOTIDE SEQUENCE [LARGE SCALE GENOMIC DNA]</scope>
</reference>
<evidence type="ECO:0000313" key="8">
    <source>
        <dbReference type="Proteomes" id="UP000325440"/>
    </source>
</evidence>
<gene>
    <name evidence="7" type="ORF">CINCED_3A005258</name>
</gene>
<proteinExistence type="inferred from homology"/>
<evidence type="ECO:0000256" key="2">
    <source>
        <dbReference type="ARBA" id="ARBA00007168"/>
    </source>
</evidence>
<dbReference type="OrthoDB" id="420519at2759"/>
<keyword evidence="3 6" id="KW-0812">Transmembrane</keyword>
<feature type="transmembrane region" description="Helical" evidence="6">
    <location>
        <begin position="420"/>
        <end position="442"/>
    </location>
</feature>
<feature type="transmembrane region" description="Helical" evidence="6">
    <location>
        <begin position="203"/>
        <end position="221"/>
    </location>
</feature>
<dbReference type="InterPro" id="IPR007603">
    <property type="entry name" value="Choline_transptr-like"/>
</dbReference>
<dbReference type="Pfam" id="PF04515">
    <property type="entry name" value="Choline_transpo"/>
    <property type="match status" value="1"/>
</dbReference>
<dbReference type="AlphaFoldDB" id="A0A5E4M0Z5"/>
<dbReference type="GO" id="GO:0022857">
    <property type="term" value="F:transmembrane transporter activity"/>
    <property type="evidence" value="ECO:0007669"/>
    <property type="project" value="UniProtKB-UniRule"/>
</dbReference>
<organism evidence="7 8">
    <name type="scientific">Cinara cedri</name>
    <dbReference type="NCBI Taxonomy" id="506608"/>
    <lineage>
        <taxon>Eukaryota</taxon>
        <taxon>Metazoa</taxon>
        <taxon>Ecdysozoa</taxon>
        <taxon>Arthropoda</taxon>
        <taxon>Hexapoda</taxon>
        <taxon>Insecta</taxon>
        <taxon>Pterygota</taxon>
        <taxon>Neoptera</taxon>
        <taxon>Paraneoptera</taxon>
        <taxon>Hemiptera</taxon>
        <taxon>Sternorrhyncha</taxon>
        <taxon>Aphidomorpha</taxon>
        <taxon>Aphidoidea</taxon>
        <taxon>Aphididae</taxon>
        <taxon>Lachninae</taxon>
        <taxon>Cinara</taxon>
    </lineage>
</organism>
<dbReference type="Proteomes" id="UP000325440">
    <property type="component" value="Unassembled WGS sequence"/>
</dbReference>
<dbReference type="GO" id="GO:0005886">
    <property type="term" value="C:plasma membrane"/>
    <property type="evidence" value="ECO:0007669"/>
    <property type="project" value="UniProtKB-SubCell"/>
</dbReference>
<keyword evidence="5 6" id="KW-0472">Membrane</keyword>
<evidence type="ECO:0000256" key="4">
    <source>
        <dbReference type="ARBA" id="ARBA00022989"/>
    </source>
</evidence>
<name>A0A5E4M0Z5_9HEMI</name>
<evidence type="ECO:0000256" key="6">
    <source>
        <dbReference type="RuleBase" id="RU368066"/>
    </source>
</evidence>
<feature type="transmembrane region" description="Helical" evidence="6">
    <location>
        <begin position="270"/>
        <end position="292"/>
    </location>
</feature>
<comment type="subcellular location">
    <subcellularLocation>
        <location evidence="6">Cell membrane</location>
        <topology evidence="6">Multi-pass membrane protein</topology>
    </subcellularLocation>
    <subcellularLocation>
        <location evidence="1">Membrane</location>
        <topology evidence="1">Multi-pass membrane protein</topology>
    </subcellularLocation>
</comment>
<comment type="function">
    <text evidence="6">Choline transporter.</text>
</comment>
<accession>A0A5E4M0Z5</accession>
<keyword evidence="4 6" id="KW-1133">Transmembrane helix</keyword>
<dbReference type="PANTHER" id="PTHR12385:SF96">
    <property type="entry name" value="CHOLINE TRANSPORTER-LIKE PROTEIN"/>
    <property type="match status" value="1"/>
</dbReference>
<comment type="similarity">
    <text evidence="2 6">Belongs to the CTL (choline transporter-like) family.</text>
</comment>
<protein>
    <recommendedName>
        <fullName evidence="6">Choline transporter-like protein</fullName>
    </recommendedName>
</protein>
<keyword evidence="8" id="KW-1185">Reference proteome</keyword>
<dbReference type="PANTHER" id="PTHR12385">
    <property type="entry name" value="CHOLINE TRANSPORTER-LIKE (SLC FAMILY 44)"/>
    <property type="match status" value="1"/>
</dbReference>
<evidence type="ECO:0000256" key="1">
    <source>
        <dbReference type="ARBA" id="ARBA00004141"/>
    </source>
</evidence>
<dbReference type="EMBL" id="CABPRJ010000002">
    <property type="protein sequence ID" value="VVC24457.1"/>
    <property type="molecule type" value="Genomic_DNA"/>
</dbReference>
<evidence type="ECO:0000313" key="7">
    <source>
        <dbReference type="EMBL" id="VVC24457.1"/>
    </source>
</evidence>